<organism evidence="2 3">
    <name type="scientific">Polystyrenella longa</name>
    <dbReference type="NCBI Taxonomy" id="2528007"/>
    <lineage>
        <taxon>Bacteria</taxon>
        <taxon>Pseudomonadati</taxon>
        <taxon>Planctomycetota</taxon>
        <taxon>Planctomycetia</taxon>
        <taxon>Planctomycetales</taxon>
        <taxon>Planctomycetaceae</taxon>
        <taxon>Polystyrenella</taxon>
    </lineage>
</organism>
<sequence>MRPKKAEPVKPIIGWREWIALPELGIEQIKVKVDTGARSSSLHAYDLSYFERRGTRFVRFKVHPLQRKTTEIVTTEAEVVDVRSVRSSSGKANMRPVIMTNMTLLGQTWSIELTLANRDEMGFRMLLGREAFRGRFLVDAGKSYYDGREKRPKRIKKR</sequence>
<dbReference type="InterPro" id="IPR021109">
    <property type="entry name" value="Peptidase_aspartic_dom_sf"/>
</dbReference>
<dbReference type="PANTHER" id="PTHR38037">
    <property type="entry name" value="ZN_PROTEASE DOMAIN-CONTAINING PROTEIN"/>
    <property type="match status" value="1"/>
</dbReference>
<keyword evidence="3" id="KW-1185">Reference proteome</keyword>
<dbReference type="EMBL" id="CP036281">
    <property type="protein sequence ID" value="QDU79307.1"/>
    <property type="molecule type" value="Genomic_DNA"/>
</dbReference>
<dbReference type="Pfam" id="PF05618">
    <property type="entry name" value="Zn_protease"/>
    <property type="match status" value="1"/>
</dbReference>
<dbReference type="InterPro" id="IPR008503">
    <property type="entry name" value="Asp_endopeptidase"/>
</dbReference>
<dbReference type="PANTHER" id="PTHR38037:SF1">
    <property type="entry name" value="ATP-DEPENDENT ZINC PROTEASE DOMAIN-CONTAINING PROTEIN-RELATED"/>
    <property type="match status" value="1"/>
</dbReference>
<evidence type="ECO:0000313" key="3">
    <source>
        <dbReference type="Proteomes" id="UP000317178"/>
    </source>
</evidence>
<feature type="domain" description="Retropepsin-like aspartic endopeptidase" evidence="1">
    <location>
        <begin position="12"/>
        <end position="147"/>
    </location>
</feature>
<dbReference type="Proteomes" id="UP000317178">
    <property type="component" value="Chromosome"/>
</dbReference>
<gene>
    <name evidence="2" type="ORF">Pla110_10150</name>
</gene>
<evidence type="ECO:0000259" key="1">
    <source>
        <dbReference type="Pfam" id="PF05618"/>
    </source>
</evidence>
<name>A0A518CJC7_9PLAN</name>
<evidence type="ECO:0000313" key="2">
    <source>
        <dbReference type="EMBL" id="QDU79307.1"/>
    </source>
</evidence>
<accession>A0A518CJC7</accession>
<dbReference type="RefSeq" id="WP_197440510.1">
    <property type="nucleotide sequence ID" value="NZ_CP036281.1"/>
</dbReference>
<reference evidence="2 3" key="1">
    <citation type="submission" date="2019-02" db="EMBL/GenBank/DDBJ databases">
        <title>Deep-cultivation of Planctomycetes and their phenomic and genomic characterization uncovers novel biology.</title>
        <authorList>
            <person name="Wiegand S."/>
            <person name="Jogler M."/>
            <person name="Boedeker C."/>
            <person name="Pinto D."/>
            <person name="Vollmers J."/>
            <person name="Rivas-Marin E."/>
            <person name="Kohn T."/>
            <person name="Peeters S.H."/>
            <person name="Heuer A."/>
            <person name="Rast P."/>
            <person name="Oberbeckmann S."/>
            <person name="Bunk B."/>
            <person name="Jeske O."/>
            <person name="Meyerdierks A."/>
            <person name="Storesund J.E."/>
            <person name="Kallscheuer N."/>
            <person name="Luecker S."/>
            <person name="Lage O.M."/>
            <person name="Pohl T."/>
            <person name="Merkel B.J."/>
            <person name="Hornburger P."/>
            <person name="Mueller R.-W."/>
            <person name="Bruemmer F."/>
            <person name="Labrenz M."/>
            <person name="Spormann A.M."/>
            <person name="Op den Camp H."/>
            <person name="Overmann J."/>
            <person name="Amann R."/>
            <person name="Jetten M.S.M."/>
            <person name="Mascher T."/>
            <person name="Medema M.H."/>
            <person name="Devos D.P."/>
            <person name="Kaster A.-K."/>
            <person name="Ovreas L."/>
            <person name="Rohde M."/>
            <person name="Galperin M.Y."/>
            <person name="Jogler C."/>
        </authorList>
    </citation>
    <scope>NUCLEOTIDE SEQUENCE [LARGE SCALE GENOMIC DNA]</scope>
    <source>
        <strain evidence="2 3">Pla110</strain>
    </source>
</reference>
<dbReference type="SUPFAM" id="SSF50630">
    <property type="entry name" value="Acid proteases"/>
    <property type="match status" value="1"/>
</dbReference>
<proteinExistence type="predicted"/>
<dbReference type="KEGG" id="plon:Pla110_10150"/>
<dbReference type="AlphaFoldDB" id="A0A518CJC7"/>
<protein>
    <recommendedName>
        <fullName evidence="1">Retropepsin-like aspartic endopeptidase domain-containing protein</fullName>
    </recommendedName>
</protein>
<dbReference type="Gene3D" id="2.40.70.10">
    <property type="entry name" value="Acid Proteases"/>
    <property type="match status" value="1"/>
</dbReference>